<reference evidence="2" key="1">
    <citation type="submission" date="2014-03" db="EMBL/GenBank/DDBJ databases">
        <authorList>
            <person name="Aksoy S."/>
            <person name="Warren W."/>
            <person name="Wilson R.K."/>
        </authorList>
    </citation>
    <scope>NUCLEOTIDE SEQUENCE [LARGE SCALE GENOMIC DNA]</scope>
    <source>
        <strain evidence="2">IAEA</strain>
    </source>
</reference>
<evidence type="ECO:0000313" key="1">
    <source>
        <dbReference type="EnsemblMetazoa" id="GPAI008847-PA"/>
    </source>
</evidence>
<proteinExistence type="predicted"/>
<dbReference type="AlphaFoldDB" id="A0A1A9ZAN5"/>
<name>A0A1A9ZAN5_GLOPL</name>
<organism evidence="1 2">
    <name type="scientific">Glossina pallidipes</name>
    <name type="common">Tsetse fly</name>
    <dbReference type="NCBI Taxonomy" id="7398"/>
    <lineage>
        <taxon>Eukaryota</taxon>
        <taxon>Metazoa</taxon>
        <taxon>Ecdysozoa</taxon>
        <taxon>Arthropoda</taxon>
        <taxon>Hexapoda</taxon>
        <taxon>Insecta</taxon>
        <taxon>Pterygota</taxon>
        <taxon>Neoptera</taxon>
        <taxon>Endopterygota</taxon>
        <taxon>Diptera</taxon>
        <taxon>Brachycera</taxon>
        <taxon>Muscomorpha</taxon>
        <taxon>Hippoboscoidea</taxon>
        <taxon>Glossinidae</taxon>
        <taxon>Glossina</taxon>
    </lineage>
</organism>
<dbReference type="InterPro" id="IPR036224">
    <property type="entry name" value="GINS_bundle-like_dom_sf"/>
</dbReference>
<dbReference type="STRING" id="7398.A0A1A9ZAN5"/>
<keyword evidence="2" id="KW-1185">Reference proteome</keyword>
<dbReference type="EnsemblMetazoa" id="GPAI008847-RA">
    <property type="protein sequence ID" value="GPAI008847-PA"/>
    <property type="gene ID" value="GPAI008847"/>
</dbReference>
<dbReference type="VEuPathDB" id="VectorBase:GPAI008847"/>
<dbReference type="SUPFAM" id="SSF158573">
    <property type="entry name" value="GINS helical bundle-like"/>
    <property type="match status" value="1"/>
</dbReference>
<protein>
    <submittedName>
        <fullName evidence="1">Uncharacterized protein</fullName>
    </submittedName>
</protein>
<evidence type="ECO:0000313" key="2">
    <source>
        <dbReference type="Proteomes" id="UP000092445"/>
    </source>
</evidence>
<accession>A0A1A9ZAN5</accession>
<sequence length="111" mass="13217">MERCRKALRKPRRNLSKFTKEAQIFGSKEFFYSYDDICDDIHDDYMSTVPDFMPHREGLRTIMRDVFDIRESKLRASIDVFIKGEGTYTKLDKFSLLEIHSVRPMLPLKFS</sequence>
<dbReference type="Proteomes" id="UP000092445">
    <property type="component" value="Unassembled WGS sequence"/>
</dbReference>
<reference evidence="1" key="2">
    <citation type="submission" date="2020-05" db="UniProtKB">
        <authorList>
            <consortium name="EnsemblMetazoa"/>
        </authorList>
    </citation>
    <scope>IDENTIFICATION</scope>
    <source>
        <strain evidence="1">IAEA</strain>
    </source>
</reference>
<dbReference type="Gene3D" id="1.20.58.1020">
    <property type="match status" value="1"/>
</dbReference>